<feature type="domain" description="Thioredoxin" evidence="2">
    <location>
        <begin position="67"/>
        <end position="233"/>
    </location>
</feature>
<proteinExistence type="inferred from homology"/>
<dbReference type="PANTHER" id="PTHR13887">
    <property type="entry name" value="GLUTATHIONE S-TRANSFERASE KAPPA"/>
    <property type="match status" value="1"/>
</dbReference>
<dbReference type="SUPFAM" id="SSF52833">
    <property type="entry name" value="Thioredoxin-like"/>
    <property type="match status" value="1"/>
</dbReference>
<dbReference type="PANTHER" id="PTHR13887:SF56">
    <property type="entry name" value="THIOREDOXIN-LIKE REDUCTASE RV2466C"/>
    <property type="match status" value="1"/>
</dbReference>
<dbReference type="Proteomes" id="UP000255129">
    <property type="component" value="Unassembled WGS sequence"/>
</dbReference>
<dbReference type="InterPro" id="IPR036249">
    <property type="entry name" value="Thioredoxin-like_sf"/>
</dbReference>
<evidence type="ECO:0000256" key="1">
    <source>
        <dbReference type="ARBA" id="ARBA00005791"/>
    </source>
</evidence>
<gene>
    <name evidence="3" type="primary">bdbD_1</name>
    <name evidence="3" type="ORF">NCTC12026_00048</name>
</gene>
<organism evidence="3 4">
    <name type="scientific">Providencia rustigianii</name>
    <dbReference type="NCBI Taxonomy" id="158850"/>
    <lineage>
        <taxon>Bacteria</taxon>
        <taxon>Pseudomonadati</taxon>
        <taxon>Pseudomonadota</taxon>
        <taxon>Gammaproteobacteria</taxon>
        <taxon>Enterobacterales</taxon>
        <taxon>Morganellaceae</taxon>
        <taxon>Providencia</taxon>
    </lineage>
</organism>
<dbReference type="Gene3D" id="3.40.30.10">
    <property type="entry name" value="Glutaredoxin"/>
    <property type="match status" value="1"/>
</dbReference>
<evidence type="ECO:0000259" key="2">
    <source>
        <dbReference type="PROSITE" id="PS51352"/>
    </source>
</evidence>
<name>A0A379FYI1_9GAMM</name>
<dbReference type="InterPro" id="IPR012336">
    <property type="entry name" value="Thioredoxin-like_fold"/>
</dbReference>
<reference evidence="3 4" key="1">
    <citation type="submission" date="2018-06" db="EMBL/GenBank/DDBJ databases">
        <authorList>
            <consortium name="Pathogen Informatics"/>
            <person name="Doyle S."/>
        </authorList>
    </citation>
    <scope>NUCLEOTIDE SEQUENCE [LARGE SCALE GENOMIC DNA]</scope>
    <source>
        <strain evidence="3 4">NCTC12026</strain>
    </source>
</reference>
<accession>A0A379FYI1</accession>
<dbReference type="InterPro" id="IPR013766">
    <property type="entry name" value="Thioredoxin_domain"/>
</dbReference>
<evidence type="ECO:0000313" key="3">
    <source>
        <dbReference type="EMBL" id="SUC33727.1"/>
    </source>
</evidence>
<dbReference type="EMBL" id="UGUA01000001">
    <property type="protein sequence ID" value="SUC33727.1"/>
    <property type="molecule type" value="Genomic_DNA"/>
</dbReference>
<dbReference type="Pfam" id="PF13462">
    <property type="entry name" value="Thioredoxin_4"/>
    <property type="match status" value="1"/>
</dbReference>
<protein>
    <submittedName>
        <fullName evidence="3">Thiol-disulfide oxidoreductase D</fullName>
    </submittedName>
</protein>
<dbReference type="OrthoDB" id="9780340at2"/>
<dbReference type="AlphaFoldDB" id="A0A379FYI1"/>
<dbReference type="RefSeq" id="WP_011039800.1">
    <property type="nucleotide sequence ID" value="NZ_UGUA01000001.1"/>
</dbReference>
<dbReference type="PROSITE" id="PS51352">
    <property type="entry name" value="THIOREDOXIN_2"/>
    <property type="match status" value="1"/>
</dbReference>
<evidence type="ECO:0000313" key="4">
    <source>
        <dbReference type="Proteomes" id="UP000255129"/>
    </source>
</evidence>
<sequence>MSNKKSIKNAVIFGVPLAILIGTASYIAYNVHEQGKALNDVAFMVDKNQSIVTSREQLNEQFQNYIAAGGLKVESASTPTNGASLGRAKNTYDYVPSPSEERIYGNPDAQFYIIEYSDYECPYCKEHFPQMMDLVDSSSGNIAMVFKHVPVHGQASQVEALAAECAAEQSGNPGFYKLSRAIFESSQSDGRGLSTPLDILAERNGFDAKRLIECVNQARPAKKIGADIKEAQGLNIQQTPTTIVVHGDQSAMVQGMVNGTGLMQMMAQLAGGGTAGQDRSN</sequence>
<comment type="similarity">
    <text evidence="1">Belongs to the thioredoxin family. DsbA subfamily.</text>
</comment>